<keyword evidence="1" id="KW-1133">Transmembrane helix</keyword>
<dbReference type="Pfam" id="PF20617">
    <property type="entry name" value="DUF6803"/>
    <property type="match status" value="1"/>
</dbReference>
<sequence>MVMTHYMELLAVNQPWNLILYMVIPVALAEALVATEFFTVFLRGSNAGGWKTANKAIGIFLGFYFLGVFLNLITTVIPTIQWRGIADILAVGSYLSGVIPLFSIALLELGVIAKGKSDDEKMKLHFILLTVFLVVAHVAMIFGMVDPTIMGWDPNAVGGNTPPMQHKHP</sequence>
<keyword evidence="1" id="KW-0812">Transmembrane</keyword>
<dbReference type="OrthoDB" id="9795105at2"/>
<evidence type="ECO:0000313" key="2">
    <source>
        <dbReference type="EMBL" id="SFL49127.1"/>
    </source>
</evidence>
<dbReference type="InterPro" id="IPR046547">
    <property type="entry name" value="DUF6803"/>
</dbReference>
<organism evidence="2 3">
    <name type="scientific">Pelosinus propionicus DSM 13327</name>
    <dbReference type="NCBI Taxonomy" id="1123291"/>
    <lineage>
        <taxon>Bacteria</taxon>
        <taxon>Bacillati</taxon>
        <taxon>Bacillota</taxon>
        <taxon>Negativicutes</taxon>
        <taxon>Selenomonadales</taxon>
        <taxon>Sporomusaceae</taxon>
        <taxon>Pelosinus</taxon>
    </lineage>
</organism>
<keyword evidence="1" id="KW-0472">Membrane</keyword>
<dbReference type="STRING" id="1123291.SAMN04490355_1006115"/>
<dbReference type="EMBL" id="FOTS01000006">
    <property type="protein sequence ID" value="SFL49127.1"/>
    <property type="molecule type" value="Genomic_DNA"/>
</dbReference>
<reference evidence="3" key="1">
    <citation type="submission" date="2016-10" db="EMBL/GenBank/DDBJ databases">
        <authorList>
            <person name="Varghese N."/>
            <person name="Submissions S."/>
        </authorList>
    </citation>
    <scope>NUCLEOTIDE SEQUENCE [LARGE SCALE GENOMIC DNA]</scope>
    <source>
        <strain evidence="3">DSM 13327</strain>
    </source>
</reference>
<dbReference type="RefSeq" id="WP_090933442.1">
    <property type="nucleotide sequence ID" value="NZ_FOTS01000006.1"/>
</dbReference>
<gene>
    <name evidence="2" type="ORF">SAMN04490355_1006115</name>
</gene>
<evidence type="ECO:0000256" key="1">
    <source>
        <dbReference type="SAM" id="Phobius"/>
    </source>
</evidence>
<dbReference type="Proteomes" id="UP000199520">
    <property type="component" value="Unassembled WGS sequence"/>
</dbReference>
<keyword evidence="3" id="KW-1185">Reference proteome</keyword>
<dbReference type="AlphaFoldDB" id="A0A1I4I4T5"/>
<feature type="transmembrane region" description="Helical" evidence="1">
    <location>
        <begin position="88"/>
        <end position="112"/>
    </location>
</feature>
<proteinExistence type="predicted"/>
<feature type="transmembrane region" description="Helical" evidence="1">
    <location>
        <begin position="20"/>
        <end position="44"/>
    </location>
</feature>
<name>A0A1I4I4T5_9FIRM</name>
<protein>
    <recommendedName>
        <fullName evidence="4">Permease</fullName>
    </recommendedName>
</protein>
<feature type="transmembrane region" description="Helical" evidence="1">
    <location>
        <begin position="124"/>
        <end position="145"/>
    </location>
</feature>
<accession>A0A1I4I4T5</accession>
<evidence type="ECO:0008006" key="4">
    <source>
        <dbReference type="Google" id="ProtNLM"/>
    </source>
</evidence>
<evidence type="ECO:0000313" key="3">
    <source>
        <dbReference type="Proteomes" id="UP000199520"/>
    </source>
</evidence>
<feature type="transmembrane region" description="Helical" evidence="1">
    <location>
        <begin position="56"/>
        <end position="82"/>
    </location>
</feature>